<dbReference type="RefSeq" id="WP_050353593.1">
    <property type="nucleotide sequence ID" value="NZ_LGSS01000001.1"/>
</dbReference>
<accession>A0A0L0WED8</accession>
<comment type="caution">
    <text evidence="1">The sequence shown here is derived from an EMBL/GenBank/DDBJ whole genome shotgun (WGS) entry which is preliminary data.</text>
</comment>
<evidence type="ECO:0000313" key="2">
    <source>
        <dbReference type="Proteomes" id="UP000037267"/>
    </source>
</evidence>
<dbReference type="EMBL" id="LGSS01000001">
    <property type="protein sequence ID" value="KNF09843.1"/>
    <property type="molecule type" value="Genomic_DNA"/>
</dbReference>
<evidence type="ECO:0000313" key="1">
    <source>
        <dbReference type="EMBL" id="KNF09843.1"/>
    </source>
</evidence>
<name>A0A0L0WED8_GOTPU</name>
<protein>
    <submittedName>
        <fullName evidence="1">Uncharacterized protein</fullName>
    </submittedName>
</protein>
<keyword evidence="2" id="KW-1185">Reference proteome</keyword>
<sequence>MKDNVYKLIGDITTLATIVSDKTEVDVFIRYSAHVHLLDVSIHPMGWNKGDERCAYHELYINKKGALDSLNNIKQHLIKILKRKKVDLTKIH</sequence>
<reference evidence="2" key="1">
    <citation type="submission" date="2015-07" db="EMBL/GenBank/DDBJ databases">
        <title>Draft genome sequence of the purine-degrading Gottschalkia purinilyticum DSM 1384 (formerly Clostridium purinilyticum).</title>
        <authorList>
            <person name="Poehlein A."/>
            <person name="Schiel-Bengelsdorf B."/>
            <person name="Bengelsdorf F.R."/>
            <person name="Daniel R."/>
            <person name="Duerre P."/>
        </authorList>
    </citation>
    <scope>NUCLEOTIDE SEQUENCE [LARGE SCALE GENOMIC DNA]</scope>
    <source>
        <strain evidence="2">DSM 1384</strain>
    </source>
</reference>
<gene>
    <name evidence="1" type="ORF">CLPU_1c00080</name>
</gene>
<dbReference type="STRING" id="1503.CLPU_1c00080"/>
<proteinExistence type="predicted"/>
<organism evidence="1 2">
    <name type="scientific">Gottschalkia purinilytica</name>
    <name type="common">Clostridium purinilyticum</name>
    <dbReference type="NCBI Taxonomy" id="1503"/>
    <lineage>
        <taxon>Bacteria</taxon>
        <taxon>Bacillati</taxon>
        <taxon>Bacillota</taxon>
        <taxon>Tissierellia</taxon>
        <taxon>Tissierellales</taxon>
        <taxon>Gottschalkiaceae</taxon>
        <taxon>Gottschalkia</taxon>
    </lineage>
</organism>
<dbReference type="AlphaFoldDB" id="A0A0L0WED8"/>
<dbReference type="Proteomes" id="UP000037267">
    <property type="component" value="Unassembled WGS sequence"/>
</dbReference>